<evidence type="ECO:0000256" key="1">
    <source>
        <dbReference type="SAM" id="SignalP"/>
    </source>
</evidence>
<dbReference type="Proteomes" id="UP000503462">
    <property type="component" value="Chromosome 3"/>
</dbReference>
<dbReference type="AlphaFoldDB" id="A0A6H0XZ22"/>
<dbReference type="OrthoDB" id="3942331at2759"/>
<evidence type="ECO:0000313" key="3">
    <source>
        <dbReference type="Proteomes" id="UP000503462"/>
    </source>
</evidence>
<protein>
    <submittedName>
        <fullName evidence="2">Uncharacterized protein</fullName>
    </submittedName>
</protein>
<name>A0A6H0XZ22_9PEZI</name>
<dbReference type="EMBL" id="CP051141">
    <property type="protein sequence ID" value="QIW99858.1"/>
    <property type="molecule type" value="Genomic_DNA"/>
</dbReference>
<organism evidence="2 3">
    <name type="scientific">Peltaster fructicola</name>
    <dbReference type="NCBI Taxonomy" id="286661"/>
    <lineage>
        <taxon>Eukaryota</taxon>
        <taxon>Fungi</taxon>
        <taxon>Dikarya</taxon>
        <taxon>Ascomycota</taxon>
        <taxon>Pezizomycotina</taxon>
        <taxon>Dothideomycetes</taxon>
        <taxon>Dothideomycetes incertae sedis</taxon>
        <taxon>Peltaster</taxon>
    </lineage>
</organism>
<accession>A0A6H0XZ22</accession>
<evidence type="ECO:0000313" key="2">
    <source>
        <dbReference type="EMBL" id="QIW99858.1"/>
    </source>
</evidence>
<sequence length="415" mass="43585">MAPSYLEFFFLATAAFATADNVSPVVPNNAQIGLLHFPLAGVLTNTFETIFTATAPVFAGQGQDIYYTDVVGNIIIPQYITSLAPTVGATQAQAKVTANLNLQNAFPPVLTAYQDTIYNISINSNGPANIRIPPGSGTLPDLGPVKMVAANTAHRIFLGNVEVDVTLQDSTGKTVLGPVAVICGQQDINFVIGSVAVNSTQNLPPQAPKNGFVPTFPTTPELYESGAFRFPYQCDFGPLGPQTVDLTIQGTIGTYYRPGAKFSLTSSNSFLRIPQQLVTLAKQAYPTVQTFDTTVSKFEITFDNATPARFNVASTPLNSNIDVTGSDNLVIPIPKNGNLVVGPITAGQNGQVIAVGVGNATATAVLRDASGASLLELPITCNPPSPLELIGVPISNAQLTNKALGVMQQSFPDPS</sequence>
<feature type="chain" id="PRO_5026274289" evidence="1">
    <location>
        <begin position="20"/>
        <end position="415"/>
    </location>
</feature>
<keyword evidence="1" id="KW-0732">Signal</keyword>
<feature type="signal peptide" evidence="1">
    <location>
        <begin position="1"/>
        <end position="19"/>
    </location>
</feature>
<keyword evidence="3" id="KW-1185">Reference proteome</keyword>
<reference evidence="2 3" key="1">
    <citation type="journal article" date="2016" name="Sci. Rep.">
        <title>Peltaster fructicola genome reveals evolution from an invasive phytopathogen to an ectophytic parasite.</title>
        <authorList>
            <person name="Xu C."/>
            <person name="Chen H."/>
            <person name="Gleason M.L."/>
            <person name="Xu J.R."/>
            <person name="Liu H."/>
            <person name="Zhang R."/>
            <person name="Sun G."/>
        </authorList>
    </citation>
    <scope>NUCLEOTIDE SEQUENCE [LARGE SCALE GENOMIC DNA]</scope>
    <source>
        <strain evidence="2 3">LNHT1506</strain>
    </source>
</reference>
<proteinExistence type="predicted"/>
<gene>
    <name evidence="2" type="ORF">AMS68_005376</name>
</gene>